<keyword evidence="3" id="KW-0547">Nucleotide-binding</keyword>
<dbReference type="PANTHER" id="PTHR42711">
    <property type="entry name" value="ABC TRANSPORTER ATP-BINDING PROTEIN"/>
    <property type="match status" value="1"/>
</dbReference>
<dbReference type="STRING" id="660517.SAMN04487946_10875"/>
<evidence type="ECO:0000313" key="6">
    <source>
        <dbReference type="EMBL" id="SDY19304.1"/>
    </source>
</evidence>
<evidence type="ECO:0000313" key="7">
    <source>
        <dbReference type="Proteomes" id="UP000199170"/>
    </source>
</evidence>
<dbReference type="OrthoDB" id="87732at2157"/>
<evidence type="ECO:0000256" key="4">
    <source>
        <dbReference type="ARBA" id="ARBA00022840"/>
    </source>
</evidence>
<dbReference type="CDD" id="cd03230">
    <property type="entry name" value="ABC_DR_subfamily_A"/>
    <property type="match status" value="1"/>
</dbReference>
<dbReference type="GO" id="GO:0005524">
    <property type="term" value="F:ATP binding"/>
    <property type="evidence" value="ECO:0007669"/>
    <property type="project" value="UniProtKB-KW"/>
</dbReference>
<sequence>MATVEVQGLTKRYGETLANDHLEFAVERGEIFGYLGPNGSGKSTTIRQLLGFHAPTEGTATVLGADVRDEAALQSVKDRIGFLPGEPAFDGSVTGAEFLDYHARLKGDPRREELLGLFTPPLDRKIREYSTGNKQMLGIVQAFMHDPDLVVMDEPTSGLDPLKQEAFNRFLRGERDDGKTVFFSSHVLGEVRRVCDRVGIIRQGRLITVENVEELLQRGGKRIRIHTDTPLRAADLDLDGIVEFETEGREVQFTFTGDYDVLFDELTTHHVIDVEIEEPPIEEVFLHFYGDEHGT</sequence>
<proteinExistence type="inferred from homology"/>
<accession>A0A1H3HX03</accession>
<dbReference type="InterPro" id="IPR003439">
    <property type="entry name" value="ABC_transporter-like_ATP-bd"/>
</dbReference>
<dbReference type="SUPFAM" id="SSF52540">
    <property type="entry name" value="P-loop containing nucleoside triphosphate hydrolases"/>
    <property type="match status" value="1"/>
</dbReference>
<feature type="domain" description="ABC transporter" evidence="5">
    <location>
        <begin position="4"/>
        <end position="228"/>
    </location>
</feature>
<dbReference type="Proteomes" id="UP000199170">
    <property type="component" value="Unassembled WGS sequence"/>
</dbReference>
<dbReference type="Gene3D" id="3.40.50.300">
    <property type="entry name" value="P-loop containing nucleotide triphosphate hydrolases"/>
    <property type="match status" value="1"/>
</dbReference>
<dbReference type="Pfam" id="PF00005">
    <property type="entry name" value="ABC_tran"/>
    <property type="match status" value="1"/>
</dbReference>
<dbReference type="RefSeq" id="WP_089767594.1">
    <property type="nucleotide sequence ID" value="NZ_FNPB01000008.1"/>
</dbReference>
<organism evidence="6 7">
    <name type="scientific">Halobellus clavatus</name>
    <dbReference type="NCBI Taxonomy" id="660517"/>
    <lineage>
        <taxon>Archaea</taxon>
        <taxon>Methanobacteriati</taxon>
        <taxon>Methanobacteriota</taxon>
        <taxon>Stenosarchaea group</taxon>
        <taxon>Halobacteria</taxon>
        <taxon>Halobacteriales</taxon>
        <taxon>Haloferacaceae</taxon>
        <taxon>Halobellus</taxon>
    </lineage>
</organism>
<evidence type="ECO:0000256" key="3">
    <source>
        <dbReference type="ARBA" id="ARBA00022741"/>
    </source>
</evidence>
<evidence type="ECO:0000256" key="1">
    <source>
        <dbReference type="ARBA" id="ARBA00005417"/>
    </source>
</evidence>
<evidence type="ECO:0000256" key="2">
    <source>
        <dbReference type="ARBA" id="ARBA00022448"/>
    </source>
</evidence>
<evidence type="ECO:0000259" key="5">
    <source>
        <dbReference type="PROSITE" id="PS50893"/>
    </source>
</evidence>
<dbReference type="InterPro" id="IPR050763">
    <property type="entry name" value="ABC_transporter_ATP-binding"/>
</dbReference>
<dbReference type="InterPro" id="IPR003593">
    <property type="entry name" value="AAA+_ATPase"/>
</dbReference>
<name>A0A1H3HX03_9EURY</name>
<comment type="similarity">
    <text evidence="1">Belongs to the ABC transporter superfamily.</text>
</comment>
<dbReference type="GO" id="GO:0016887">
    <property type="term" value="F:ATP hydrolysis activity"/>
    <property type="evidence" value="ECO:0007669"/>
    <property type="project" value="InterPro"/>
</dbReference>
<dbReference type="InterPro" id="IPR027417">
    <property type="entry name" value="P-loop_NTPase"/>
</dbReference>
<keyword evidence="4 6" id="KW-0067">ATP-binding</keyword>
<dbReference type="PROSITE" id="PS50893">
    <property type="entry name" value="ABC_TRANSPORTER_2"/>
    <property type="match status" value="1"/>
</dbReference>
<dbReference type="EMBL" id="FNPB01000008">
    <property type="protein sequence ID" value="SDY19304.1"/>
    <property type="molecule type" value="Genomic_DNA"/>
</dbReference>
<dbReference type="PANTHER" id="PTHR42711:SF5">
    <property type="entry name" value="ABC TRANSPORTER ATP-BINDING PROTEIN NATA"/>
    <property type="match status" value="1"/>
</dbReference>
<protein>
    <submittedName>
        <fullName evidence="6">ABC-2 type transport system ATP-binding protein</fullName>
    </submittedName>
</protein>
<dbReference type="SMART" id="SM00382">
    <property type="entry name" value="AAA"/>
    <property type="match status" value="1"/>
</dbReference>
<dbReference type="AlphaFoldDB" id="A0A1H3HX03"/>
<reference evidence="7" key="1">
    <citation type="submission" date="2016-10" db="EMBL/GenBank/DDBJ databases">
        <authorList>
            <person name="Varghese N."/>
            <person name="Submissions S."/>
        </authorList>
    </citation>
    <scope>NUCLEOTIDE SEQUENCE [LARGE SCALE GENOMIC DNA]</scope>
    <source>
        <strain evidence="7">CGMCC 1.10118</strain>
    </source>
</reference>
<keyword evidence="7" id="KW-1185">Reference proteome</keyword>
<gene>
    <name evidence="6" type="ORF">SAMN04487946_10875</name>
</gene>
<keyword evidence="2" id="KW-0813">Transport</keyword>